<dbReference type="PANTHER" id="PTHR34596">
    <property type="entry name" value="CHITOPORIN"/>
    <property type="match status" value="1"/>
</dbReference>
<protein>
    <submittedName>
        <fullName evidence="5">OprD family outer membrane porin</fullName>
    </submittedName>
</protein>
<dbReference type="RefSeq" id="WP_379088038.1">
    <property type="nucleotide sequence ID" value="NZ_JBHTJO010000001.1"/>
</dbReference>
<dbReference type="Gene3D" id="2.40.160.10">
    <property type="entry name" value="Porin"/>
    <property type="match status" value="1"/>
</dbReference>
<dbReference type="InterPro" id="IPR005318">
    <property type="entry name" value="OM_porin_bac"/>
</dbReference>
<gene>
    <name evidence="5" type="ORF">ACFQ2F_07560</name>
</gene>
<keyword evidence="6" id="KW-1185">Reference proteome</keyword>
<dbReference type="Pfam" id="PF03573">
    <property type="entry name" value="OprD"/>
    <property type="match status" value="1"/>
</dbReference>
<evidence type="ECO:0000256" key="1">
    <source>
        <dbReference type="ARBA" id="ARBA00009075"/>
    </source>
</evidence>
<evidence type="ECO:0000256" key="3">
    <source>
        <dbReference type="ARBA" id="ARBA00022729"/>
    </source>
</evidence>
<proteinExistence type="inferred from homology"/>
<evidence type="ECO:0000256" key="4">
    <source>
        <dbReference type="SAM" id="MobiDB-lite"/>
    </source>
</evidence>
<dbReference type="PANTHER" id="PTHR34596:SF2">
    <property type="entry name" value="CHITOPORIN"/>
    <property type="match status" value="1"/>
</dbReference>
<dbReference type="EMBL" id="JBHTJO010000001">
    <property type="protein sequence ID" value="MFD0986954.1"/>
    <property type="molecule type" value="Genomic_DNA"/>
</dbReference>
<reference evidence="6" key="1">
    <citation type="journal article" date="2019" name="Int. J. Syst. Evol. Microbiol.">
        <title>The Global Catalogue of Microorganisms (GCM) 10K type strain sequencing project: providing services to taxonomists for standard genome sequencing and annotation.</title>
        <authorList>
            <consortium name="The Broad Institute Genomics Platform"/>
            <consortium name="The Broad Institute Genome Sequencing Center for Infectious Disease"/>
            <person name="Wu L."/>
            <person name="Ma J."/>
        </authorList>
    </citation>
    <scope>NUCLEOTIDE SEQUENCE [LARGE SCALE GENOMIC DNA]</scope>
    <source>
        <strain evidence="6">CCUG 61697</strain>
    </source>
</reference>
<comment type="caution">
    <text evidence="5">The sequence shown here is derived from an EMBL/GenBank/DDBJ whole genome shotgun (WGS) entry which is preliminary data.</text>
</comment>
<sequence>MAADPAGLAPIQLDDDPDRVPSAVGDINTPFSRSDDQPEALPSGPRQPDSPTPADDTVWPPELKESLQSTNPFFRDTTLKLYMRSFYFDGEENGDIPQKAWAAGGALWYQSGYLNDRFQVGAAVATSQPLYAPAGEGGTGVLTNDQGEITTPLLAYGRVRGLGQEVTIGRQALHLPYVNMQDNRMIPITFEGVTVTRSGVSDTAPNYISGYLWRYKTQSSRTFDPMSEGLGVAEDRGMALNGVLITPRDGLTMGVLNYYVPDTLTTTYGEVDWLFPEMQTGLQYRTSVNYTDQRSVGADLIPGGPYDTNQVSFRAAASLNGFTLTAAASFNGDGAPIQSPYGSFTVYTDFDQSDWERAGEQAWAIFAAYDFSKRVPGLKMQVSYGQGREAIDPLNGAPLPDIDEIDFNIDYQPQSGPLQNLRFQLLYSVEDILLDGPADAEAPQLRTVVTYVVPLL</sequence>
<evidence type="ECO:0000313" key="5">
    <source>
        <dbReference type="EMBL" id="MFD0986954.1"/>
    </source>
</evidence>
<feature type="region of interest" description="Disordered" evidence="4">
    <location>
        <begin position="1"/>
        <end position="69"/>
    </location>
</feature>
<name>A0ABW3JA52_9HYPH</name>
<accession>A0ABW3JA52</accession>
<keyword evidence="2" id="KW-0813">Transport</keyword>
<dbReference type="InterPro" id="IPR023614">
    <property type="entry name" value="Porin_dom_sf"/>
</dbReference>
<comment type="similarity">
    <text evidence="1">Belongs to the outer membrane porin (Opr) (TC 1.B.25) family.</text>
</comment>
<evidence type="ECO:0000256" key="2">
    <source>
        <dbReference type="ARBA" id="ARBA00022448"/>
    </source>
</evidence>
<keyword evidence="3" id="KW-0732">Signal</keyword>
<organism evidence="5 6">
    <name type="scientific">Methyloligella solikamskensis</name>
    <dbReference type="NCBI Taxonomy" id="1177756"/>
    <lineage>
        <taxon>Bacteria</taxon>
        <taxon>Pseudomonadati</taxon>
        <taxon>Pseudomonadota</taxon>
        <taxon>Alphaproteobacteria</taxon>
        <taxon>Hyphomicrobiales</taxon>
        <taxon>Hyphomicrobiaceae</taxon>
        <taxon>Methyloligella</taxon>
    </lineage>
</organism>
<dbReference type="Proteomes" id="UP001597102">
    <property type="component" value="Unassembled WGS sequence"/>
</dbReference>
<evidence type="ECO:0000313" key="6">
    <source>
        <dbReference type="Proteomes" id="UP001597102"/>
    </source>
</evidence>